<dbReference type="SUPFAM" id="SSF141523">
    <property type="entry name" value="L,D-transpeptidase catalytic domain-like"/>
    <property type="match status" value="1"/>
</dbReference>
<organism evidence="12">
    <name type="scientific">Thermodesulforhabdus norvegica</name>
    <dbReference type="NCBI Taxonomy" id="39841"/>
    <lineage>
        <taxon>Bacteria</taxon>
        <taxon>Pseudomonadati</taxon>
        <taxon>Thermodesulfobacteriota</taxon>
        <taxon>Syntrophobacteria</taxon>
        <taxon>Syntrophobacterales</taxon>
        <taxon>Thermodesulforhabdaceae</taxon>
        <taxon>Thermodesulforhabdus</taxon>
    </lineage>
</organism>
<feature type="domain" description="L,D-TPase catalytic" evidence="11">
    <location>
        <begin position="96"/>
        <end position="225"/>
    </location>
</feature>
<evidence type="ECO:0000256" key="1">
    <source>
        <dbReference type="ARBA" id="ARBA00004752"/>
    </source>
</evidence>
<evidence type="ECO:0000259" key="10">
    <source>
        <dbReference type="PROSITE" id="PS51782"/>
    </source>
</evidence>
<comment type="pathway">
    <text evidence="1 9">Cell wall biogenesis; peptidoglycan biosynthesis.</text>
</comment>
<dbReference type="PROSITE" id="PS51782">
    <property type="entry name" value="LYSM"/>
    <property type="match status" value="1"/>
</dbReference>
<evidence type="ECO:0000259" key="11">
    <source>
        <dbReference type="PROSITE" id="PS52029"/>
    </source>
</evidence>
<gene>
    <name evidence="12" type="ORF">ENG14_01290</name>
</gene>
<evidence type="ECO:0000313" key="12">
    <source>
        <dbReference type="EMBL" id="HDL89522.1"/>
    </source>
</evidence>
<keyword evidence="8 9" id="KW-0961">Cell wall biogenesis/degradation</keyword>
<reference evidence="12" key="1">
    <citation type="journal article" date="2020" name="mSystems">
        <title>Genome- and Community-Level Interaction Insights into Carbon Utilization and Element Cycling Functions of Hydrothermarchaeota in Hydrothermal Sediment.</title>
        <authorList>
            <person name="Zhou Z."/>
            <person name="Liu Y."/>
            <person name="Xu W."/>
            <person name="Pan J."/>
            <person name="Luo Z.H."/>
            <person name="Li M."/>
        </authorList>
    </citation>
    <scope>NUCLEOTIDE SEQUENCE [LARGE SCALE GENOMIC DNA]</scope>
    <source>
        <strain evidence="12">HyVt-19</strain>
    </source>
</reference>
<dbReference type="InterPro" id="IPR036779">
    <property type="entry name" value="LysM_dom_sf"/>
</dbReference>
<dbReference type="CDD" id="cd16913">
    <property type="entry name" value="YkuD_like"/>
    <property type="match status" value="1"/>
</dbReference>
<feature type="active site" description="Proton donor/acceptor" evidence="9">
    <location>
        <position position="185"/>
    </location>
</feature>
<keyword evidence="4" id="KW-0808">Transferase</keyword>
<dbReference type="InterPro" id="IPR038063">
    <property type="entry name" value="Transpep_catalytic_dom"/>
</dbReference>
<dbReference type="PANTHER" id="PTHR30582">
    <property type="entry name" value="L,D-TRANSPEPTIDASE"/>
    <property type="match status" value="1"/>
</dbReference>
<dbReference type="SUPFAM" id="SSF54106">
    <property type="entry name" value="LysM domain"/>
    <property type="match status" value="1"/>
</dbReference>
<name>A0A7C1AXT1_9BACT</name>
<protein>
    <submittedName>
        <fullName evidence="12">LysM peptidoglycan-binding domain-containing protein</fullName>
    </submittedName>
</protein>
<evidence type="ECO:0000256" key="9">
    <source>
        <dbReference type="PROSITE-ProRule" id="PRU01373"/>
    </source>
</evidence>
<dbReference type="GO" id="GO:0005576">
    <property type="term" value="C:extracellular region"/>
    <property type="evidence" value="ECO:0007669"/>
    <property type="project" value="TreeGrafter"/>
</dbReference>
<sequence length="296" mass="33503">MRFLNAAGSFFIFLLAVCIGTLWAVEYYYDSENTVIGGISYHTVTKGETLLDIARRYGLGYNDLALVYPNMDVWLPPVGKRLMVPSFWVLPSAERKGIVLNIPELRLYFYSSEPGTVQTYPVGIGDEGWETPLGSYRIGQKRTNPTWYIPKSLQGKYGRSIIPPGPDNPLGAYIMKLAGTSYGIHGTNMPWGVGRLVSHGCIRLYPEHITKLFAQVRVGTPVKIIYEPIKWGQKRGRIYVEVHPDVYKKILDFRGYAVRALNQCPFGTKRVDRDRYFLAVRLKNGVPFDVTVNKDP</sequence>
<proteinExistence type="inferred from homology"/>
<evidence type="ECO:0000256" key="5">
    <source>
        <dbReference type="ARBA" id="ARBA00022801"/>
    </source>
</evidence>
<dbReference type="Gene3D" id="2.40.440.10">
    <property type="entry name" value="L,D-transpeptidase catalytic domain-like"/>
    <property type="match status" value="1"/>
</dbReference>
<accession>A0A7C1AXT1</accession>
<keyword evidence="5" id="KW-0378">Hydrolase</keyword>
<evidence type="ECO:0000256" key="4">
    <source>
        <dbReference type="ARBA" id="ARBA00022679"/>
    </source>
</evidence>
<dbReference type="PANTHER" id="PTHR30582:SF24">
    <property type="entry name" value="L,D-TRANSPEPTIDASE ERFK_SRFK-RELATED"/>
    <property type="match status" value="1"/>
</dbReference>
<dbReference type="GO" id="GO:0071972">
    <property type="term" value="F:peptidoglycan L,D-transpeptidase activity"/>
    <property type="evidence" value="ECO:0007669"/>
    <property type="project" value="TreeGrafter"/>
</dbReference>
<dbReference type="GO" id="GO:0016757">
    <property type="term" value="F:glycosyltransferase activity"/>
    <property type="evidence" value="ECO:0007669"/>
    <property type="project" value="UniProtKB-KW"/>
</dbReference>
<dbReference type="CDD" id="cd00118">
    <property type="entry name" value="LysM"/>
    <property type="match status" value="1"/>
</dbReference>
<keyword evidence="6 9" id="KW-0133">Cell shape</keyword>
<dbReference type="GO" id="GO:0071555">
    <property type="term" value="P:cell wall organization"/>
    <property type="evidence" value="ECO:0007669"/>
    <property type="project" value="UniProtKB-UniRule"/>
</dbReference>
<dbReference type="EMBL" id="DQZW01000062">
    <property type="protein sequence ID" value="HDL89522.1"/>
    <property type="molecule type" value="Genomic_DNA"/>
</dbReference>
<comment type="similarity">
    <text evidence="2">Belongs to the YkuD family.</text>
</comment>
<dbReference type="AlphaFoldDB" id="A0A7C1AXT1"/>
<dbReference type="Gene3D" id="3.10.350.10">
    <property type="entry name" value="LysM domain"/>
    <property type="match status" value="1"/>
</dbReference>
<dbReference type="Pfam" id="PF01476">
    <property type="entry name" value="LysM"/>
    <property type="match status" value="1"/>
</dbReference>
<dbReference type="InterPro" id="IPR018392">
    <property type="entry name" value="LysM"/>
</dbReference>
<evidence type="ECO:0000256" key="8">
    <source>
        <dbReference type="ARBA" id="ARBA00023316"/>
    </source>
</evidence>
<dbReference type="PROSITE" id="PS52029">
    <property type="entry name" value="LD_TPASE"/>
    <property type="match status" value="1"/>
</dbReference>
<evidence type="ECO:0000256" key="3">
    <source>
        <dbReference type="ARBA" id="ARBA00022676"/>
    </source>
</evidence>
<dbReference type="Pfam" id="PF03734">
    <property type="entry name" value="YkuD"/>
    <property type="match status" value="1"/>
</dbReference>
<dbReference type="InterPro" id="IPR050979">
    <property type="entry name" value="LD-transpeptidase"/>
</dbReference>
<dbReference type="GO" id="GO:0008360">
    <property type="term" value="P:regulation of cell shape"/>
    <property type="evidence" value="ECO:0007669"/>
    <property type="project" value="UniProtKB-UniRule"/>
</dbReference>
<dbReference type="Proteomes" id="UP000886355">
    <property type="component" value="Unassembled WGS sequence"/>
</dbReference>
<dbReference type="SMART" id="SM00257">
    <property type="entry name" value="LysM"/>
    <property type="match status" value="1"/>
</dbReference>
<comment type="caution">
    <text evidence="12">The sequence shown here is derived from an EMBL/GenBank/DDBJ whole genome shotgun (WGS) entry which is preliminary data.</text>
</comment>
<dbReference type="InterPro" id="IPR005490">
    <property type="entry name" value="LD_TPept_cat_dom"/>
</dbReference>
<dbReference type="UniPathway" id="UPA00219"/>
<feature type="domain" description="LysM" evidence="10">
    <location>
        <begin position="40"/>
        <end position="84"/>
    </location>
</feature>
<evidence type="ECO:0000256" key="7">
    <source>
        <dbReference type="ARBA" id="ARBA00022984"/>
    </source>
</evidence>
<evidence type="ECO:0000256" key="2">
    <source>
        <dbReference type="ARBA" id="ARBA00005992"/>
    </source>
</evidence>
<evidence type="ECO:0000256" key="6">
    <source>
        <dbReference type="ARBA" id="ARBA00022960"/>
    </source>
</evidence>
<keyword evidence="7 9" id="KW-0573">Peptidoglycan synthesis</keyword>
<dbReference type="GO" id="GO:0018104">
    <property type="term" value="P:peptidoglycan-protein cross-linking"/>
    <property type="evidence" value="ECO:0007669"/>
    <property type="project" value="TreeGrafter"/>
</dbReference>
<keyword evidence="3" id="KW-0328">Glycosyltransferase</keyword>
<feature type="active site" description="Nucleophile" evidence="9">
    <location>
        <position position="201"/>
    </location>
</feature>